<dbReference type="PANTHER" id="PTHR33823">
    <property type="entry name" value="RNA POLYMERASE-BINDING TRANSCRIPTION FACTOR DKSA-RELATED"/>
    <property type="match status" value="1"/>
</dbReference>
<accession>A0A2M8EN91</accession>
<comment type="caution">
    <text evidence="6">The sequence shown here is derived from an EMBL/GenBank/DDBJ whole genome shotgun (WGS) entry which is preliminary data.</text>
</comment>
<dbReference type="PROSITE" id="PS51128">
    <property type="entry name" value="ZF_DKSA_2"/>
    <property type="match status" value="1"/>
</dbReference>
<feature type="zinc finger region" description="dksA C4-type" evidence="4">
    <location>
        <begin position="92"/>
        <end position="116"/>
    </location>
</feature>
<evidence type="ECO:0000313" key="7">
    <source>
        <dbReference type="Proteomes" id="UP000230251"/>
    </source>
</evidence>
<dbReference type="Proteomes" id="UP000230251">
    <property type="component" value="Unassembled WGS sequence"/>
</dbReference>
<gene>
    <name evidence="6" type="ORF">CO057_04520</name>
</gene>
<evidence type="ECO:0000256" key="3">
    <source>
        <dbReference type="ARBA" id="ARBA00022833"/>
    </source>
</evidence>
<dbReference type="GO" id="GO:0008270">
    <property type="term" value="F:zinc ion binding"/>
    <property type="evidence" value="ECO:0007669"/>
    <property type="project" value="UniProtKB-KW"/>
</dbReference>
<keyword evidence="1" id="KW-0479">Metal-binding</keyword>
<keyword evidence="2" id="KW-0863">Zinc-finger</keyword>
<dbReference type="Pfam" id="PF01258">
    <property type="entry name" value="zf-dskA_traR"/>
    <property type="match status" value="1"/>
</dbReference>
<feature type="domain" description="Zinc finger DksA/TraR C4-type" evidence="5">
    <location>
        <begin position="87"/>
        <end position="118"/>
    </location>
</feature>
<dbReference type="Gene3D" id="1.20.120.910">
    <property type="entry name" value="DksA, coiled-coil domain"/>
    <property type="match status" value="1"/>
</dbReference>
<keyword evidence="3" id="KW-0862">Zinc</keyword>
<proteinExistence type="predicted"/>
<dbReference type="AlphaFoldDB" id="A0A2M8EN91"/>
<evidence type="ECO:0000313" key="6">
    <source>
        <dbReference type="EMBL" id="PJC24147.1"/>
    </source>
</evidence>
<dbReference type="SUPFAM" id="SSF57716">
    <property type="entry name" value="Glucocorticoid receptor-like (DNA-binding domain)"/>
    <property type="match status" value="1"/>
</dbReference>
<reference evidence="7" key="1">
    <citation type="submission" date="2017-09" db="EMBL/GenBank/DDBJ databases">
        <title>Depth-based differentiation of microbial function through sediment-hosted aquifers and enrichment of novel symbionts in the deep terrestrial subsurface.</title>
        <authorList>
            <person name="Probst A.J."/>
            <person name="Ladd B."/>
            <person name="Jarett J.K."/>
            <person name="Geller-Mcgrath D.E."/>
            <person name="Sieber C.M.K."/>
            <person name="Emerson J.B."/>
            <person name="Anantharaman K."/>
            <person name="Thomas B.C."/>
            <person name="Malmstrom R."/>
            <person name="Stieglmeier M."/>
            <person name="Klingl A."/>
            <person name="Woyke T."/>
            <person name="Ryan C.M."/>
            <person name="Banfield J.F."/>
        </authorList>
    </citation>
    <scope>NUCLEOTIDE SEQUENCE [LARGE SCALE GENOMIC DNA]</scope>
</reference>
<evidence type="ECO:0000259" key="5">
    <source>
        <dbReference type="Pfam" id="PF01258"/>
    </source>
</evidence>
<name>A0A2M8EN91_9BACT</name>
<sequence>MNKAFIEEMATRLQSERESLTKELSSFTVKDSKAKVADYTTKFEEYGDDEDENASEVADYSNKLSLESALEKEVRDIDSAIIRIKEGSYGICKYCNTEINEDRLRARPTSTSCIACKKTLTQEV</sequence>
<organism evidence="6 7">
    <name type="scientific">Candidatus Uhrbacteria bacterium CG_4_9_14_0_2_um_filter_41_50</name>
    <dbReference type="NCBI Taxonomy" id="1975031"/>
    <lineage>
        <taxon>Bacteria</taxon>
        <taxon>Candidatus Uhriibacteriota</taxon>
    </lineage>
</organism>
<protein>
    <recommendedName>
        <fullName evidence="5">Zinc finger DksA/TraR C4-type domain-containing protein</fullName>
    </recommendedName>
</protein>
<dbReference type="EMBL" id="PFSI01000067">
    <property type="protein sequence ID" value="PJC24147.1"/>
    <property type="molecule type" value="Genomic_DNA"/>
</dbReference>
<evidence type="ECO:0000256" key="4">
    <source>
        <dbReference type="PROSITE-ProRule" id="PRU00510"/>
    </source>
</evidence>
<dbReference type="InterPro" id="IPR000962">
    <property type="entry name" value="Znf_DskA_TraR"/>
</dbReference>
<dbReference type="SUPFAM" id="SSF109635">
    <property type="entry name" value="DnaK suppressor protein DksA, alpha-hairpin domain"/>
    <property type="match status" value="1"/>
</dbReference>
<dbReference type="InterPro" id="IPR037187">
    <property type="entry name" value="DnaK_N"/>
</dbReference>
<evidence type="ECO:0000256" key="1">
    <source>
        <dbReference type="ARBA" id="ARBA00022723"/>
    </source>
</evidence>
<evidence type="ECO:0000256" key="2">
    <source>
        <dbReference type="ARBA" id="ARBA00022771"/>
    </source>
</evidence>